<dbReference type="SUPFAM" id="SSF53067">
    <property type="entry name" value="Actin-like ATPase domain"/>
    <property type="match status" value="1"/>
</dbReference>
<comment type="similarity">
    <text evidence="1">Belongs to the FGGY kinase family.</text>
</comment>
<dbReference type="Gene3D" id="3.30.420.40">
    <property type="match status" value="1"/>
</dbReference>
<dbReference type="GO" id="GO:0016301">
    <property type="term" value="F:kinase activity"/>
    <property type="evidence" value="ECO:0007669"/>
    <property type="project" value="UniProtKB-KW"/>
</dbReference>
<dbReference type="PANTHER" id="PTHR43095">
    <property type="entry name" value="SUGAR KINASE"/>
    <property type="match status" value="1"/>
</dbReference>
<dbReference type="Proteomes" id="UP000595841">
    <property type="component" value="Chromosome"/>
</dbReference>
<keyword evidence="6" id="KW-1185">Reference proteome</keyword>
<name>A0A974PCD2_9BACL</name>
<dbReference type="CDD" id="cd07773">
    <property type="entry name" value="ASKHA_NBD_FGGY_FK"/>
    <property type="match status" value="1"/>
</dbReference>
<dbReference type="PANTHER" id="PTHR43095:SF2">
    <property type="entry name" value="GLUCONOKINASE"/>
    <property type="match status" value="1"/>
</dbReference>
<dbReference type="Pfam" id="PF00370">
    <property type="entry name" value="FGGY_N"/>
    <property type="match status" value="1"/>
</dbReference>
<evidence type="ECO:0000259" key="4">
    <source>
        <dbReference type="Pfam" id="PF00370"/>
    </source>
</evidence>
<dbReference type="AlphaFoldDB" id="A0A974PCD2"/>
<evidence type="ECO:0000256" key="2">
    <source>
        <dbReference type="ARBA" id="ARBA00022679"/>
    </source>
</evidence>
<reference evidence="5 6" key="1">
    <citation type="submission" date="2021-01" db="EMBL/GenBank/DDBJ databases">
        <title>Whole genome sequence of Paenibacillus sonchi LMG 24727 for comparative genomics.</title>
        <authorList>
            <person name="Lee G."/>
            <person name="Kim M.-J."/>
            <person name="Lim K."/>
            <person name="Shin J.-H."/>
        </authorList>
    </citation>
    <scope>NUCLEOTIDE SEQUENCE [LARGE SCALE GENOMIC DNA]</scope>
    <source>
        <strain evidence="5 6">LMG 24727</strain>
    </source>
</reference>
<keyword evidence="2" id="KW-0808">Transferase</keyword>
<feature type="domain" description="Carbohydrate kinase FGGY N-terminal" evidence="4">
    <location>
        <begin position="3"/>
        <end position="241"/>
    </location>
</feature>
<evidence type="ECO:0000256" key="3">
    <source>
        <dbReference type="ARBA" id="ARBA00022777"/>
    </source>
</evidence>
<dbReference type="RefSeq" id="WP_051051616.1">
    <property type="nucleotide sequence ID" value="NZ_CP068595.1"/>
</dbReference>
<protein>
    <recommendedName>
        <fullName evidence="4">Carbohydrate kinase FGGY N-terminal domain-containing protein</fullName>
    </recommendedName>
</protein>
<accession>A0A974PCD2</accession>
<keyword evidence="3" id="KW-0418">Kinase</keyword>
<dbReference type="GO" id="GO:0005975">
    <property type="term" value="P:carbohydrate metabolic process"/>
    <property type="evidence" value="ECO:0007669"/>
    <property type="project" value="InterPro"/>
</dbReference>
<dbReference type="KEGG" id="pson:JI735_33265"/>
<sequence length="259" mass="28587">MAIAGIDIGTTGCKCTIYNREGHFLGEAYKEYPTEQTDKHTLDAEMVWSYTKDVLREAALQIQVPLEAIGVTSFGEAAIWLNHQMEPMAPSLLYTHPDGQEQCDRLTNHFGKAYITRTTGLNPNPMYSVSKLMYSREQRPGQATECQGICCFGDFIVYMLSGVQQMDYSLASRTMAFDINHLKWDEAILEYAGIDKAWMPNPVQIGTIAGKIRSSVAEELGIGRNIIIVSGCHDQIAASIGTGAYQPGMAVEGVQRQSC</sequence>
<evidence type="ECO:0000256" key="1">
    <source>
        <dbReference type="ARBA" id="ARBA00009156"/>
    </source>
</evidence>
<dbReference type="InterPro" id="IPR043129">
    <property type="entry name" value="ATPase_NBD"/>
</dbReference>
<dbReference type="InterPro" id="IPR018484">
    <property type="entry name" value="FGGY_N"/>
</dbReference>
<proteinExistence type="inferred from homology"/>
<dbReference type="EMBL" id="CP068595">
    <property type="protein sequence ID" value="QQZ61186.1"/>
    <property type="molecule type" value="Genomic_DNA"/>
</dbReference>
<evidence type="ECO:0000313" key="5">
    <source>
        <dbReference type="EMBL" id="QQZ61186.1"/>
    </source>
</evidence>
<dbReference type="InterPro" id="IPR050406">
    <property type="entry name" value="FGGY_Carb_Kinase"/>
</dbReference>
<organism evidence="5 6">
    <name type="scientific">Paenibacillus sonchi</name>
    <dbReference type="NCBI Taxonomy" id="373687"/>
    <lineage>
        <taxon>Bacteria</taxon>
        <taxon>Bacillati</taxon>
        <taxon>Bacillota</taxon>
        <taxon>Bacilli</taxon>
        <taxon>Bacillales</taxon>
        <taxon>Paenibacillaceae</taxon>
        <taxon>Paenibacillus</taxon>
        <taxon>Paenibacillus sonchi group</taxon>
    </lineage>
</organism>
<gene>
    <name evidence="5" type="ORF">JI735_33265</name>
</gene>
<evidence type="ECO:0000313" key="6">
    <source>
        <dbReference type="Proteomes" id="UP000595841"/>
    </source>
</evidence>